<dbReference type="Gene3D" id="3.40.50.300">
    <property type="entry name" value="P-loop containing nucleotide triphosphate hydrolases"/>
    <property type="match status" value="1"/>
</dbReference>
<dbReference type="EMBL" id="CADEPM010000006">
    <property type="protein sequence ID" value="CAB3407512.1"/>
    <property type="molecule type" value="Genomic_DNA"/>
</dbReference>
<gene>
    <name evidence="2" type="ORF">CBOVIS_LOCUS9432</name>
</gene>
<feature type="domain" description="DNA2/NAM7 helicase-like C-terminal" evidence="1">
    <location>
        <begin position="249"/>
        <end position="310"/>
    </location>
</feature>
<proteinExistence type="predicted"/>
<evidence type="ECO:0000313" key="3">
    <source>
        <dbReference type="Proteomes" id="UP000494206"/>
    </source>
</evidence>
<name>A0A8S1F6Q4_9PELO</name>
<protein>
    <recommendedName>
        <fullName evidence="1">DNA2/NAM7 helicase-like C-terminal domain-containing protein</fullName>
    </recommendedName>
</protein>
<reference evidence="2 3" key="1">
    <citation type="submission" date="2020-04" db="EMBL/GenBank/DDBJ databases">
        <authorList>
            <person name="Laetsch R D."/>
            <person name="Stevens L."/>
            <person name="Kumar S."/>
            <person name="Blaxter L. M."/>
        </authorList>
    </citation>
    <scope>NUCLEOTIDE SEQUENCE [LARGE SCALE GENOMIC DNA]</scope>
</reference>
<dbReference type="Proteomes" id="UP000494206">
    <property type="component" value="Unassembled WGS sequence"/>
</dbReference>
<organism evidence="2 3">
    <name type="scientific">Caenorhabditis bovis</name>
    <dbReference type="NCBI Taxonomy" id="2654633"/>
    <lineage>
        <taxon>Eukaryota</taxon>
        <taxon>Metazoa</taxon>
        <taxon>Ecdysozoa</taxon>
        <taxon>Nematoda</taxon>
        <taxon>Chromadorea</taxon>
        <taxon>Rhabditida</taxon>
        <taxon>Rhabditina</taxon>
        <taxon>Rhabditomorpha</taxon>
        <taxon>Rhabditoidea</taxon>
        <taxon>Rhabditidae</taxon>
        <taxon>Peloderinae</taxon>
        <taxon>Caenorhabditis</taxon>
    </lineage>
</organism>
<dbReference type="InterPro" id="IPR041679">
    <property type="entry name" value="DNA2/NAM7-like_C"/>
</dbReference>
<dbReference type="InterPro" id="IPR027417">
    <property type="entry name" value="P-loop_NTPase"/>
</dbReference>
<accession>A0A8S1F6Q4</accession>
<dbReference type="AlphaFoldDB" id="A0A8S1F6Q4"/>
<dbReference type="OrthoDB" id="5851052at2759"/>
<evidence type="ECO:0000313" key="2">
    <source>
        <dbReference type="EMBL" id="CAB3407512.1"/>
    </source>
</evidence>
<keyword evidence="3" id="KW-1185">Reference proteome</keyword>
<dbReference type="Pfam" id="PF13087">
    <property type="entry name" value="AAA_12"/>
    <property type="match status" value="1"/>
</dbReference>
<comment type="caution">
    <text evidence="2">The sequence shown here is derived from an EMBL/GenBank/DDBJ whole genome shotgun (WGS) entry which is preliminary data.</text>
</comment>
<sequence>MNNECERWSIPGSSDDPIINEAVIIQEGDNTWSNNQIDTDIHEFAWESLTSYYPEFLAADTSKKRGKRTNLKALDDVRVYKRALNRVSSARHRDKLKSVERGFDDVHEPLQKLLNAFETCQRIPATIVESVLHDEIVKLSELKSLRNADNQLPKNARQINSKTFNSKISRLNQSIRILRGVSSCKTLNVSFLRNVVEDWKAGRPPVVRQLMIGYWVEYCLFFAHPEQAAIAPHSHSYEHHGRISVSCDPSTGIITFYRAQCNLLLNTIKEGSIQIGTVDSFQGHQTEVVILCLTKTSKAPSDFARDECRAVSSKTRSAIFRPAEQSTHGAA</sequence>
<evidence type="ECO:0000259" key="1">
    <source>
        <dbReference type="Pfam" id="PF13087"/>
    </source>
</evidence>